<reference evidence="5 6" key="1">
    <citation type="journal article" date="2020" name="Elife">
        <title>Loss of centromere function drives karyotype evolution in closely related Malassezia species.</title>
        <authorList>
            <person name="Sankaranarayanan S.R."/>
            <person name="Ianiri G."/>
            <person name="Coelho M.A."/>
            <person name="Reza M.H."/>
            <person name="Thimmappa B.C."/>
            <person name="Ganguly P."/>
            <person name="Vadnala R.N."/>
            <person name="Sun S."/>
            <person name="Siddharthan R."/>
            <person name="Tellgren-Roth C."/>
            <person name="Dawson T.L."/>
            <person name="Heitman J."/>
            <person name="Sanyal K."/>
        </authorList>
    </citation>
    <scope>NUCLEOTIDE SEQUENCE [LARGE SCALE GENOMIC DNA]</scope>
    <source>
        <strain evidence="5">CBS14141</strain>
    </source>
</reference>
<evidence type="ECO:0000259" key="3">
    <source>
        <dbReference type="Pfam" id="PF13180"/>
    </source>
</evidence>
<dbReference type="Gene3D" id="6.10.140.1710">
    <property type="match status" value="1"/>
</dbReference>
<dbReference type="Proteomes" id="UP000818624">
    <property type="component" value="Chromosome 1"/>
</dbReference>
<keyword evidence="6" id="KW-1185">Reference proteome</keyword>
<dbReference type="Pfam" id="PF13180">
    <property type="entry name" value="PDZ_2"/>
    <property type="match status" value="1"/>
</dbReference>
<accession>A0ABY8EJ78</accession>
<evidence type="ECO:0000259" key="4">
    <source>
        <dbReference type="Pfam" id="PF18265"/>
    </source>
</evidence>
<organism evidence="5 6">
    <name type="scientific">Malassezia furfur</name>
    <name type="common">Pityriasis versicolor infection agent</name>
    <name type="synonym">Pityrosporum furfur</name>
    <dbReference type="NCBI Taxonomy" id="55194"/>
    <lineage>
        <taxon>Eukaryota</taxon>
        <taxon>Fungi</taxon>
        <taxon>Dikarya</taxon>
        <taxon>Basidiomycota</taxon>
        <taxon>Ustilaginomycotina</taxon>
        <taxon>Malasseziomycetes</taxon>
        <taxon>Malasseziales</taxon>
        <taxon>Malasseziaceae</taxon>
        <taxon>Malassezia</taxon>
    </lineage>
</organism>
<dbReference type="EMBL" id="CP046234">
    <property type="protein sequence ID" value="WFD45766.1"/>
    <property type="molecule type" value="Genomic_DNA"/>
</dbReference>
<keyword evidence="5" id="KW-0647">Proteasome</keyword>
<evidence type="ECO:0000256" key="1">
    <source>
        <dbReference type="ARBA" id="ARBA00023186"/>
    </source>
</evidence>
<dbReference type="PANTHER" id="PTHR12651">
    <property type="entry name" value="26S PROTEASOME NON-ATPASE REGULATORY SUBUNIT 9"/>
    <property type="match status" value="1"/>
</dbReference>
<dbReference type="SUPFAM" id="SSF50156">
    <property type="entry name" value="PDZ domain-like"/>
    <property type="match status" value="1"/>
</dbReference>
<protein>
    <submittedName>
        <fullName evidence="5">26S proteasome regulatory subunit</fullName>
    </submittedName>
</protein>
<dbReference type="InterPro" id="IPR040815">
    <property type="entry name" value="Nas2_N"/>
</dbReference>
<evidence type="ECO:0000256" key="2">
    <source>
        <dbReference type="SAM" id="MobiDB-lite"/>
    </source>
</evidence>
<evidence type="ECO:0000313" key="5">
    <source>
        <dbReference type="EMBL" id="WFD45766.1"/>
    </source>
</evidence>
<evidence type="ECO:0000313" key="6">
    <source>
        <dbReference type="Proteomes" id="UP000818624"/>
    </source>
</evidence>
<dbReference type="Pfam" id="PF18265">
    <property type="entry name" value="Nas2_N"/>
    <property type="match status" value="1"/>
</dbReference>
<keyword evidence="1" id="KW-0143">Chaperone</keyword>
<dbReference type="Gene3D" id="2.30.42.10">
    <property type="match status" value="1"/>
</dbReference>
<dbReference type="InterPro" id="IPR036034">
    <property type="entry name" value="PDZ_sf"/>
</dbReference>
<dbReference type="PANTHER" id="PTHR12651:SF1">
    <property type="entry name" value="26S PROTEASOME NON-ATPASE REGULATORY SUBUNIT 9"/>
    <property type="match status" value="1"/>
</dbReference>
<gene>
    <name evidence="5" type="primary">NAS2</name>
    <name evidence="5" type="ORF">GLX27_000390</name>
</gene>
<dbReference type="GO" id="GO:0000502">
    <property type="term" value="C:proteasome complex"/>
    <property type="evidence" value="ECO:0007669"/>
    <property type="project" value="UniProtKB-KW"/>
</dbReference>
<dbReference type="InterPro" id="IPR001478">
    <property type="entry name" value="PDZ"/>
</dbReference>
<feature type="region of interest" description="Disordered" evidence="2">
    <location>
        <begin position="89"/>
        <end position="137"/>
    </location>
</feature>
<name>A0ABY8EJ78_MALFU</name>
<sequence>MDVQARADALRLAEQRKRIDAELSAQSALLESRNVTMTSPLVDADGFPLPGLDIAAVRTARQQIRMLTNDRQKIDAQLKALLECALGQKSSTGTASAAGDTMRMRNDARSSDTPMDVDAHTTAPVSTADDTRHTDTPVVQPRPIAVRSVSPESPAAAAGLKAGDTLTAFGDLQHVTSAHFSQLASQVRDGVSIPVGVERIADDGRKVLLTLTLTPSSTWGGRGMLGCHLVPT</sequence>
<proteinExistence type="predicted"/>
<feature type="domain" description="Nas2 N-terminal" evidence="4">
    <location>
        <begin position="11"/>
        <end position="83"/>
    </location>
</feature>
<feature type="domain" description="PDZ" evidence="3">
    <location>
        <begin position="143"/>
        <end position="210"/>
    </location>
</feature>
<dbReference type="InterPro" id="IPR035269">
    <property type="entry name" value="PSMD9"/>
</dbReference>